<evidence type="ECO:0000256" key="6">
    <source>
        <dbReference type="ARBA" id="ARBA00023122"/>
    </source>
</evidence>
<evidence type="ECO:0000259" key="11">
    <source>
        <dbReference type="PROSITE" id="PS51371"/>
    </source>
</evidence>
<dbReference type="Pfam" id="PF00571">
    <property type="entry name" value="CBS"/>
    <property type="match status" value="2"/>
</dbReference>
<dbReference type="GO" id="GO:0050660">
    <property type="term" value="F:flavin adenine dinucleotide binding"/>
    <property type="evidence" value="ECO:0007669"/>
    <property type="project" value="InterPro"/>
</dbReference>
<dbReference type="PROSITE" id="PS51846">
    <property type="entry name" value="CNNM"/>
    <property type="match status" value="1"/>
</dbReference>
<evidence type="ECO:0000256" key="9">
    <source>
        <dbReference type="PROSITE-ProRule" id="PRU01193"/>
    </source>
</evidence>
<evidence type="ECO:0000256" key="7">
    <source>
        <dbReference type="ARBA" id="ARBA00023136"/>
    </source>
</evidence>
<organism evidence="13 14">
    <name type="scientific">Solilutibacter oculi</name>
    <dbReference type="NCBI Taxonomy" id="2698682"/>
    <lineage>
        <taxon>Bacteria</taxon>
        <taxon>Pseudomonadati</taxon>
        <taxon>Pseudomonadota</taxon>
        <taxon>Gammaproteobacteria</taxon>
        <taxon>Lysobacterales</taxon>
        <taxon>Lysobacteraceae</taxon>
        <taxon>Solilutibacter</taxon>
    </lineage>
</organism>
<dbReference type="SUPFAM" id="SSF56176">
    <property type="entry name" value="FAD-binding/transporter-associated domain-like"/>
    <property type="match status" value="1"/>
</dbReference>
<dbReference type="CDD" id="cd04590">
    <property type="entry name" value="CBS_pair_CorC_HlyC_assoc"/>
    <property type="match status" value="1"/>
</dbReference>
<dbReference type="InterPro" id="IPR000644">
    <property type="entry name" value="CBS_dom"/>
</dbReference>
<accession>A0A344J5U7</accession>
<sequence length="435" mass="47806">MLELVIVVALIVLNGFFAMSEMALMTSRKLRLKQMSETSRGAAKALALAEHPDNLLSTVQVGITLIGILTGVFGGEAIGQQIAAWLSGTWPEARQYARPIGLGTAVTLITAGQVIFGELIPKRLAITNPEKIASSVAIVLDALATAAKPVVFTLGAINRGVLRLLGIKDDARNAITEEEIQLLVSESHEQGVIDDDERNMMNRVMRLGDRDAESLMTPRTRITWLDAEADFEDNLATMRATPFSRYPVYRGNDQNVLGVLEVKSLLHDLDQTRLDLFRELREAVFVSESTHAMKLLEIFREEQQSLALVVDEYGDITGMVTINDVMGAVLGRLQTSEHPDMEPAVVVRDDGSLLVDGSLPVDDLRELIGSARLPDEDEHDYHTAAGMLIAQFGRIPHVGEHFEWAGWRIEVVDLDGPRIDKLLLSRLDAGTAIDE</sequence>
<dbReference type="GO" id="GO:0005886">
    <property type="term" value="C:plasma membrane"/>
    <property type="evidence" value="ECO:0007669"/>
    <property type="project" value="UniProtKB-SubCell"/>
</dbReference>
<dbReference type="Gene3D" id="3.30.465.10">
    <property type="match status" value="1"/>
</dbReference>
<keyword evidence="2" id="KW-1003">Cell membrane</keyword>
<dbReference type="RefSeq" id="WP_112926620.1">
    <property type="nucleotide sequence ID" value="NZ_CP029556.1"/>
</dbReference>
<dbReference type="InterPro" id="IPR046342">
    <property type="entry name" value="CBS_dom_sf"/>
</dbReference>
<dbReference type="PANTHER" id="PTHR43099">
    <property type="entry name" value="UPF0053 PROTEIN YRKA"/>
    <property type="match status" value="1"/>
</dbReference>
<dbReference type="InterPro" id="IPR016169">
    <property type="entry name" value="FAD-bd_PCMH_sub2"/>
</dbReference>
<keyword evidence="3 9" id="KW-0812">Transmembrane</keyword>
<dbReference type="OrthoDB" id="9797674at2"/>
<keyword evidence="7 9" id="KW-0472">Membrane</keyword>
<evidence type="ECO:0000256" key="10">
    <source>
        <dbReference type="SAM" id="Phobius"/>
    </source>
</evidence>
<dbReference type="Pfam" id="PF03471">
    <property type="entry name" value="CorC_HlyC"/>
    <property type="match status" value="1"/>
</dbReference>
<dbReference type="EMBL" id="CP029556">
    <property type="protein sequence ID" value="AXA84407.1"/>
    <property type="molecule type" value="Genomic_DNA"/>
</dbReference>
<dbReference type="SMART" id="SM01091">
    <property type="entry name" value="CorC_HlyC"/>
    <property type="match status" value="1"/>
</dbReference>
<evidence type="ECO:0000256" key="3">
    <source>
        <dbReference type="ARBA" id="ARBA00022692"/>
    </source>
</evidence>
<feature type="domain" description="CBS" evidence="11">
    <location>
        <begin position="216"/>
        <end position="276"/>
    </location>
</feature>
<gene>
    <name evidence="13" type="ORF">DCD74_06605</name>
</gene>
<dbReference type="Gene3D" id="3.10.580.10">
    <property type="entry name" value="CBS-domain"/>
    <property type="match status" value="1"/>
</dbReference>
<evidence type="ECO:0000256" key="5">
    <source>
        <dbReference type="ARBA" id="ARBA00022989"/>
    </source>
</evidence>
<dbReference type="KEGG" id="lue:DCD74_06605"/>
<evidence type="ECO:0000259" key="12">
    <source>
        <dbReference type="PROSITE" id="PS51846"/>
    </source>
</evidence>
<dbReference type="PANTHER" id="PTHR43099:SF5">
    <property type="entry name" value="HLYC_CORC FAMILY TRANSPORTER"/>
    <property type="match status" value="1"/>
</dbReference>
<protein>
    <submittedName>
        <fullName evidence="13">Hemolysin</fullName>
    </submittedName>
</protein>
<feature type="domain" description="CNNM transmembrane" evidence="12">
    <location>
        <begin position="1"/>
        <end position="197"/>
    </location>
</feature>
<evidence type="ECO:0000313" key="13">
    <source>
        <dbReference type="EMBL" id="AXA84407.1"/>
    </source>
</evidence>
<dbReference type="InterPro" id="IPR036318">
    <property type="entry name" value="FAD-bd_PCMH-like_sf"/>
</dbReference>
<dbReference type="Proteomes" id="UP000251842">
    <property type="component" value="Chromosome"/>
</dbReference>
<comment type="subcellular location">
    <subcellularLocation>
        <location evidence="1">Cell membrane</location>
        <topology evidence="1">Multi-pass membrane protein</topology>
    </subcellularLocation>
</comment>
<keyword evidence="5 9" id="KW-1133">Transmembrane helix</keyword>
<name>A0A344J5U7_9GAMM</name>
<dbReference type="Pfam" id="PF01595">
    <property type="entry name" value="CNNM"/>
    <property type="match status" value="1"/>
</dbReference>
<evidence type="ECO:0000313" key="14">
    <source>
        <dbReference type="Proteomes" id="UP000251842"/>
    </source>
</evidence>
<proteinExistence type="predicted"/>
<dbReference type="InterPro" id="IPR051676">
    <property type="entry name" value="UPF0053_domain"/>
</dbReference>
<dbReference type="PROSITE" id="PS51371">
    <property type="entry name" value="CBS"/>
    <property type="match status" value="2"/>
</dbReference>
<dbReference type="InterPro" id="IPR005170">
    <property type="entry name" value="Transptr-assoc_dom"/>
</dbReference>
<evidence type="ECO:0000256" key="4">
    <source>
        <dbReference type="ARBA" id="ARBA00022737"/>
    </source>
</evidence>
<dbReference type="InterPro" id="IPR002550">
    <property type="entry name" value="CNNM"/>
</dbReference>
<evidence type="ECO:0000256" key="2">
    <source>
        <dbReference type="ARBA" id="ARBA00022475"/>
    </source>
</evidence>
<feature type="transmembrane region" description="Helical" evidence="10">
    <location>
        <begin position="6"/>
        <end position="25"/>
    </location>
</feature>
<reference evidence="14" key="1">
    <citation type="submission" date="2018-05" db="EMBL/GenBank/DDBJ databases">
        <title>Luteimonas pekinense sp. nov., isolated from human Meibomian gland secretions, Beijing, China.</title>
        <authorList>
            <person name="Wen T."/>
            <person name="Bai H."/>
            <person name="Lv H."/>
        </authorList>
    </citation>
    <scope>NUCLEOTIDE SEQUENCE [LARGE SCALE GENOMIC DNA]</scope>
    <source>
        <strain evidence="14">83-4</strain>
    </source>
</reference>
<dbReference type="InterPro" id="IPR044751">
    <property type="entry name" value="Ion_transp-like_CBS"/>
</dbReference>
<dbReference type="SUPFAM" id="SSF54631">
    <property type="entry name" value="CBS-domain pair"/>
    <property type="match status" value="1"/>
</dbReference>
<keyword evidence="6 8" id="KW-0129">CBS domain</keyword>
<dbReference type="FunFam" id="3.30.465.10:FF:000023">
    <property type="entry name" value="Magnesium and cobalt transporter"/>
    <property type="match status" value="1"/>
</dbReference>
<feature type="domain" description="CBS" evidence="11">
    <location>
        <begin position="279"/>
        <end position="341"/>
    </location>
</feature>
<dbReference type="AlphaFoldDB" id="A0A344J5U7"/>
<keyword evidence="14" id="KW-1185">Reference proteome</keyword>
<evidence type="ECO:0000256" key="8">
    <source>
        <dbReference type="PROSITE-ProRule" id="PRU00703"/>
    </source>
</evidence>
<keyword evidence="4" id="KW-0677">Repeat</keyword>
<evidence type="ECO:0000256" key="1">
    <source>
        <dbReference type="ARBA" id="ARBA00004651"/>
    </source>
</evidence>